<evidence type="ECO:0000313" key="4">
    <source>
        <dbReference type="Proteomes" id="UP000247150"/>
    </source>
</evidence>
<protein>
    <submittedName>
        <fullName evidence="3">Anti-anti-sigma regulatory factor</fullName>
    </submittedName>
</protein>
<dbReference type="RefSeq" id="WP_110067068.1">
    <property type="nucleotide sequence ID" value="NZ_QGTW01000015.1"/>
</dbReference>
<dbReference type="SUPFAM" id="SSF52091">
    <property type="entry name" value="SpoIIaa-like"/>
    <property type="match status" value="1"/>
</dbReference>
<dbReference type="PANTHER" id="PTHR33745">
    <property type="entry name" value="RSBT ANTAGONIST PROTEIN RSBS-RELATED"/>
    <property type="match status" value="1"/>
</dbReference>
<dbReference type="Gene3D" id="3.30.750.24">
    <property type="entry name" value="STAS domain"/>
    <property type="match status" value="1"/>
</dbReference>
<comment type="caution">
    <text evidence="3">The sequence shown here is derived from an EMBL/GenBank/DDBJ whole genome shotgun (WGS) entry which is preliminary data.</text>
</comment>
<name>A0A2V2ZKW0_9BACI</name>
<dbReference type="PROSITE" id="PS50801">
    <property type="entry name" value="STAS"/>
    <property type="match status" value="1"/>
</dbReference>
<dbReference type="CDD" id="cd07041">
    <property type="entry name" value="STAS_RsbR_RsbS_like"/>
    <property type="match status" value="1"/>
</dbReference>
<evidence type="ECO:0000313" key="3">
    <source>
        <dbReference type="EMBL" id="PWW20565.1"/>
    </source>
</evidence>
<gene>
    <name evidence="3" type="ORF">DFO73_115144</name>
</gene>
<dbReference type="EMBL" id="QGTW01000015">
    <property type="protein sequence ID" value="PWW20565.1"/>
    <property type="molecule type" value="Genomic_DNA"/>
</dbReference>
<keyword evidence="1" id="KW-0597">Phosphoprotein</keyword>
<dbReference type="AlphaFoldDB" id="A0A2V2ZKW0"/>
<dbReference type="PANTHER" id="PTHR33745:SF3">
    <property type="entry name" value="RSBT CO-ANTAGONIST PROTEIN RSBRC"/>
    <property type="match status" value="1"/>
</dbReference>
<dbReference type="OrthoDB" id="2717092at2"/>
<dbReference type="Proteomes" id="UP000247150">
    <property type="component" value="Unassembled WGS sequence"/>
</dbReference>
<reference evidence="3 4" key="1">
    <citation type="submission" date="2018-05" db="EMBL/GenBank/DDBJ databases">
        <title>Freshwater and sediment microbial communities from various areas in North America, analyzing microbe dynamics in response to fracking.</title>
        <authorList>
            <person name="Lamendella R."/>
        </authorList>
    </citation>
    <scope>NUCLEOTIDE SEQUENCE [LARGE SCALE GENOMIC DNA]</scope>
    <source>
        <strain evidence="3 4">15_TX</strain>
    </source>
</reference>
<evidence type="ECO:0000259" key="2">
    <source>
        <dbReference type="PROSITE" id="PS50801"/>
    </source>
</evidence>
<organism evidence="3 4">
    <name type="scientific">Cytobacillus oceanisediminis</name>
    <dbReference type="NCBI Taxonomy" id="665099"/>
    <lineage>
        <taxon>Bacteria</taxon>
        <taxon>Bacillati</taxon>
        <taxon>Bacillota</taxon>
        <taxon>Bacilli</taxon>
        <taxon>Bacillales</taxon>
        <taxon>Bacillaceae</taxon>
        <taxon>Cytobacillus</taxon>
    </lineage>
</organism>
<evidence type="ECO:0000256" key="1">
    <source>
        <dbReference type="ARBA" id="ARBA00022553"/>
    </source>
</evidence>
<dbReference type="Gene3D" id="3.30.1380.20">
    <property type="entry name" value="Trafficking protein particle complex subunit 3"/>
    <property type="match status" value="1"/>
</dbReference>
<dbReference type="InterPro" id="IPR002645">
    <property type="entry name" value="STAS_dom"/>
</dbReference>
<dbReference type="InterPro" id="IPR036513">
    <property type="entry name" value="STAS_dom_sf"/>
</dbReference>
<feature type="domain" description="STAS" evidence="2">
    <location>
        <begin position="220"/>
        <end position="332"/>
    </location>
</feature>
<proteinExistence type="predicted"/>
<dbReference type="InterPro" id="IPR051932">
    <property type="entry name" value="Bact_StressResp_Reg"/>
</dbReference>
<accession>A0A2V2ZKW0</accession>
<sequence>MTEEGIVLQTKIDNFDFNWDLDKGLFNFEGEDAVLFWIKSAMKSFFDTIEEISGKETSSLVLETTGFRQGMVVGEFFKNMNLPLQEVANIIPRIYASAGWGKFTITDLDPEAKTAKVQTIDSWEYKINKEQGKNESGTFLPGHFAGIFSAVFGTSIWYKKITDQLGEHDYTDLDYFPSTVTVEENIHALARREESKKISELEKLVEDRTRDLKELVKEISSPVIPVLDGIVVVPLLGRYDEFRSEELVDKTLHSLPKHQADCLILDLTGLNQSISAYTVEFLSKIAAAANLIGTETILVGISPELGTKITETKFNLSKFNCFTNLQHGIYYALSKKGRKIF</sequence>
<dbReference type="Pfam" id="PF01740">
    <property type="entry name" value="STAS"/>
    <property type="match status" value="1"/>
</dbReference>